<dbReference type="KEGG" id="cagg:HYG79_15120"/>
<dbReference type="EMBL" id="CP058595">
    <property type="protein sequence ID" value="QLG46625.1"/>
    <property type="molecule type" value="Genomic_DNA"/>
</dbReference>
<dbReference type="RefSeq" id="WP_179242904.1">
    <property type="nucleotide sequence ID" value="NZ_CP058595.1"/>
</dbReference>
<evidence type="ECO:0000313" key="1">
    <source>
        <dbReference type="EMBL" id="QLG46625.1"/>
    </source>
</evidence>
<organism evidence="1 2">
    <name type="scientific">Costertonia aggregata</name>
    <dbReference type="NCBI Taxonomy" id="343403"/>
    <lineage>
        <taxon>Bacteria</taxon>
        <taxon>Pseudomonadati</taxon>
        <taxon>Bacteroidota</taxon>
        <taxon>Flavobacteriia</taxon>
        <taxon>Flavobacteriales</taxon>
        <taxon>Flavobacteriaceae</taxon>
        <taxon>Costertonia</taxon>
    </lineage>
</organism>
<dbReference type="Proteomes" id="UP000509302">
    <property type="component" value="Chromosome"/>
</dbReference>
<evidence type="ECO:0000313" key="2">
    <source>
        <dbReference type="Proteomes" id="UP000509302"/>
    </source>
</evidence>
<accession>A0A7H9ATU8</accession>
<dbReference type="AlphaFoldDB" id="A0A7H9ATU8"/>
<proteinExistence type="predicted"/>
<keyword evidence="2" id="KW-1185">Reference proteome</keyword>
<dbReference type="Pfam" id="PF20404">
    <property type="entry name" value="DUF6694"/>
    <property type="match status" value="1"/>
</dbReference>
<dbReference type="InterPro" id="IPR046516">
    <property type="entry name" value="DUF6694"/>
</dbReference>
<reference evidence="1 2" key="1">
    <citation type="journal article" date="2006" name="Int. J. Syst. Evol. Microbiol.">
        <title>Costertonia aggregata gen. nov., sp. nov., a mesophilic marine bacterium of the family Flavobacteriaceae, isolated from a mature biofilm.</title>
        <authorList>
            <person name="Kwon K.K."/>
            <person name="Lee Y.K."/>
            <person name="Lee H.K."/>
        </authorList>
    </citation>
    <scope>NUCLEOTIDE SEQUENCE [LARGE SCALE GENOMIC DNA]</scope>
    <source>
        <strain evidence="1 2">KCCM 42265</strain>
    </source>
</reference>
<name>A0A7H9ATU8_9FLAO</name>
<gene>
    <name evidence="1" type="ORF">HYG79_15120</name>
</gene>
<protein>
    <submittedName>
        <fullName evidence="1">Uncharacterized protein</fullName>
    </submittedName>
</protein>
<sequence>MKRAIPTLILICLLFNSCQKKIDGSTKESLKKSIAEIEETLDKKKKKEFRESMGLILFRGQLDFFSLTNGGATKKLEGLQSVLDGMTADDIIAEGNKIRKELDE</sequence>